<dbReference type="Pfam" id="PF05272">
    <property type="entry name" value="VapE-like_dom"/>
    <property type="match status" value="1"/>
</dbReference>
<dbReference type="AlphaFoldDB" id="A0A3A9K7X6"/>
<name>A0A3A9K7X6_9BACI</name>
<evidence type="ECO:0000313" key="2">
    <source>
        <dbReference type="EMBL" id="RKL69094.1"/>
    </source>
</evidence>
<proteinExistence type="predicted"/>
<sequence>MPVLIGAQGLGKTTLIQKMGQFWFTNSVESFEGIEAAELLQGVWIVEIGEMSAGRLRTKLTGLRLMK</sequence>
<protein>
    <recommendedName>
        <fullName evidence="1">Virulence-associated protein E-like domain-containing protein</fullName>
    </recommendedName>
</protein>
<gene>
    <name evidence="2" type="ORF">CR203_03390</name>
</gene>
<organism evidence="2 3">
    <name type="scientific">Salipaludibacillus neizhouensis</name>
    <dbReference type="NCBI Taxonomy" id="885475"/>
    <lineage>
        <taxon>Bacteria</taxon>
        <taxon>Bacillati</taxon>
        <taxon>Bacillota</taxon>
        <taxon>Bacilli</taxon>
        <taxon>Bacillales</taxon>
        <taxon>Bacillaceae</taxon>
    </lineage>
</organism>
<evidence type="ECO:0000313" key="3">
    <source>
        <dbReference type="Proteomes" id="UP000281498"/>
    </source>
</evidence>
<evidence type="ECO:0000259" key="1">
    <source>
        <dbReference type="Pfam" id="PF05272"/>
    </source>
</evidence>
<dbReference type="Proteomes" id="UP000281498">
    <property type="component" value="Unassembled WGS sequence"/>
</dbReference>
<feature type="domain" description="Virulence-associated protein E-like" evidence="1">
    <location>
        <begin position="1"/>
        <end position="55"/>
    </location>
</feature>
<reference evidence="2 3" key="1">
    <citation type="submission" date="2017-10" db="EMBL/GenBank/DDBJ databases">
        <title>Bacillus sp. nov., a halophilic bacterium isolated from a Keqin Lake.</title>
        <authorList>
            <person name="Wang H."/>
        </authorList>
    </citation>
    <scope>NUCLEOTIDE SEQUENCE [LARGE SCALE GENOMIC DNA]</scope>
    <source>
        <strain evidence="2 3">KCTC 13187</strain>
    </source>
</reference>
<dbReference type="InterPro" id="IPR007936">
    <property type="entry name" value="VapE-like_dom"/>
</dbReference>
<comment type="caution">
    <text evidence="2">The sequence shown here is derived from an EMBL/GenBank/DDBJ whole genome shotgun (WGS) entry which is preliminary data.</text>
</comment>
<dbReference type="OrthoDB" id="9763644at2"/>
<accession>A0A3A9K7X6</accession>
<keyword evidence="3" id="KW-1185">Reference proteome</keyword>
<dbReference type="EMBL" id="PDOE01000001">
    <property type="protein sequence ID" value="RKL69094.1"/>
    <property type="molecule type" value="Genomic_DNA"/>
</dbReference>